<dbReference type="OrthoDB" id="9810880at2"/>
<dbReference type="InterPro" id="IPR004399">
    <property type="entry name" value="HMP/HMP-P_kinase_dom"/>
</dbReference>
<comment type="pathway">
    <text evidence="1">Cofactor biosynthesis; thiamine diphosphate biosynthesis.</text>
</comment>
<name>A0A090AF06_9GAMM</name>
<dbReference type="GO" id="GO:0009228">
    <property type="term" value="P:thiamine biosynthetic process"/>
    <property type="evidence" value="ECO:0007669"/>
    <property type="project" value="InterPro"/>
</dbReference>
<keyword evidence="4" id="KW-0418">Kinase</keyword>
<reference evidence="4 5" key="1">
    <citation type="journal article" date="2014" name="ISME J.">
        <title>Ecophysiology of Thioploca ingrica as revealed by the complete genome sequence supplemented with proteomic evidence.</title>
        <authorList>
            <person name="Kojima H."/>
            <person name="Ogura Y."/>
            <person name="Yamamoto N."/>
            <person name="Togashi T."/>
            <person name="Mori H."/>
            <person name="Watanabe T."/>
            <person name="Nemoto F."/>
            <person name="Kurokawa K."/>
            <person name="Hayashi T."/>
            <person name="Fukui M."/>
        </authorList>
    </citation>
    <scope>NUCLEOTIDE SEQUENCE [LARGE SCALE GENOMIC DNA]</scope>
</reference>
<dbReference type="SUPFAM" id="SSF53613">
    <property type="entry name" value="Ribokinase-like"/>
    <property type="match status" value="1"/>
</dbReference>
<evidence type="ECO:0000256" key="2">
    <source>
        <dbReference type="ARBA" id="ARBA00012135"/>
    </source>
</evidence>
<evidence type="ECO:0000256" key="1">
    <source>
        <dbReference type="ARBA" id="ARBA00004948"/>
    </source>
</evidence>
<organism evidence="4 5">
    <name type="scientific">Thioploca ingrica</name>
    <dbReference type="NCBI Taxonomy" id="40754"/>
    <lineage>
        <taxon>Bacteria</taxon>
        <taxon>Pseudomonadati</taxon>
        <taxon>Pseudomonadota</taxon>
        <taxon>Gammaproteobacteria</taxon>
        <taxon>Thiotrichales</taxon>
        <taxon>Thiotrichaceae</taxon>
        <taxon>Thioploca</taxon>
    </lineage>
</organism>
<dbReference type="EMBL" id="AP014633">
    <property type="protein sequence ID" value="BAP56638.1"/>
    <property type="molecule type" value="Genomic_DNA"/>
</dbReference>
<dbReference type="STRING" id="40754.THII_2341"/>
<dbReference type="Gene3D" id="3.40.1190.20">
    <property type="match status" value="1"/>
</dbReference>
<dbReference type="Pfam" id="PF08543">
    <property type="entry name" value="Phos_pyr_kin"/>
    <property type="match status" value="1"/>
</dbReference>
<sequence>MNLNQPPIVLVLAGNDPCGGAGLCADIQALASHGCHAAPVITCITIQNTVHLLDNFPLSGAQVATQAQAVLVDMPIAAVKIGLLGSVEIIEAIKPVLCQYPSLPVVLDPVLAAGSGYSLADVYVRQAIIKELLPLIQIITPNSEEARLLTGKNQIDAAAADLINAGCPFVCITGTHEDTPMVINTLYTQGQKPQSWQWPRLPNQYHGSGCTFAASLAGLLAQGKEMNWAVYEAQRYTWTSLQYGYQAGKGQILPNRLYQQANCLSSEKEKE</sequence>
<dbReference type="AlphaFoldDB" id="A0A090AF06"/>
<keyword evidence="5" id="KW-1185">Reference proteome</keyword>
<dbReference type="Proteomes" id="UP000031623">
    <property type="component" value="Chromosome"/>
</dbReference>
<evidence type="ECO:0000313" key="4">
    <source>
        <dbReference type="EMBL" id="BAP56638.1"/>
    </source>
</evidence>
<evidence type="ECO:0000313" key="5">
    <source>
        <dbReference type="Proteomes" id="UP000031623"/>
    </source>
</evidence>
<dbReference type="UniPathway" id="UPA00060">
    <property type="reaction ID" value="UER00138"/>
</dbReference>
<dbReference type="EC" id="2.7.1.49" evidence="2"/>
<dbReference type="InterPro" id="IPR029056">
    <property type="entry name" value="Ribokinase-like"/>
</dbReference>
<dbReference type="CDD" id="cd01169">
    <property type="entry name" value="HMPP_kinase"/>
    <property type="match status" value="1"/>
</dbReference>
<evidence type="ECO:0000259" key="3">
    <source>
        <dbReference type="Pfam" id="PF08543"/>
    </source>
</evidence>
<dbReference type="HOGENOM" id="CLU_020520_0_2_6"/>
<dbReference type="KEGG" id="tig:THII_2341"/>
<keyword evidence="4" id="KW-0808">Transferase</keyword>
<gene>
    <name evidence="4" type="ORF">THII_2341</name>
</gene>
<accession>A0A090AF06</accession>
<dbReference type="GO" id="GO:0009229">
    <property type="term" value="P:thiamine diphosphate biosynthetic process"/>
    <property type="evidence" value="ECO:0007669"/>
    <property type="project" value="UniProtKB-UniPathway"/>
</dbReference>
<dbReference type="PANTHER" id="PTHR20858">
    <property type="entry name" value="PHOSPHOMETHYLPYRIMIDINE KINASE"/>
    <property type="match status" value="1"/>
</dbReference>
<protein>
    <recommendedName>
        <fullName evidence="2">hydroxymethylpyrimidine kinase</fullName>
        <ecNumber evidence="2">2.7.1.49</ecNumber>
    </recommendedName>
</protein>
<dbReference type="GO" id="GO:0008902">
    <property type="term" value="F:hydroxymethylpyrimidine kinase activity"/>
    <property type="evidence" value="ECO:0007669"/>
    <property type="project" value="UniProtKB-EC"/>
</dbReference>
<feature type="domain" description="Pyridoxamine kinase/Phosphomethylpyrimidine kinase" evidence="3">
    <location>
        <begin position="16"/>
        <end position="251"/>
    </location>
</feature>
<dbReference type="InterPro" id="IPR013749">
    <property type="entry name" value="PM/HMP-P_kinase-1"/>
</dbReference>
<proteinExistence type="predicted"/>
<dbReference type="GO" id="GO:0005829">
    <property type="term" value="C:cytosol"/>
    <property type="evidence" value="ECO:0007669"/>
    <property type="project" value="TreeGrafter"/>
</dbReference>
<dbReference type="PANTHER" id="PTHR20858:SF17">
    <property type="entry name" value="HYDROXYMETHYLPYRIMIDINE_PHOSPHOMETHYLPYRIMIDINE KINASE THI20-RELATED"/>
    <property type="match status" value="1"/>
</dbReference>
<dbReference type="GO" id="GO:0008972">
    <property type="term" value="F:phosphomethylpyrimidine kinase activity"/>
    <property type="evidence" value="ECO:0007669"/>
    <property type="project" value="InterPro"/>
</dbReference>